<dbReference type="Gene3D" id="2.40.30.200">
    <property type="match status" value="1"/>
</dbReference>
<evidence type="ECO:0000259" key="1">
    <source>
        <dbReference type="Pfam" id="PF05709"/>
    </source>
</evidence>
<evidence type="ECO:0000313" key="3">
    <source>
        <dbReference type="Proteomes" id="UP001230629"/>
    </source>
</evidence>
<dbReference type="Pfam" id="PF05709">
    <property type="entry name" value="Sipho_tail"/>
    <property type="match status" value="1"/>
</dbReference>
<comment type="caution">
    <text evidence="2">The sequence shown here is derived from an EMBL/GenBank/DDBJ whole genome shotgun (WGS) entry which is preliminary data.</text>
</comment>
<proteinExistence type="predicted"/>
<dbReference type="Proteomes" id="UP001230629">
    <property type="component" value="Unassembled WGS sequence"/>
</dbReference>
<organism evidence="2 3">
    <name type="scientific">Streptococcus agalactiae</name>
    <dbReference type="NCBI Taxonomy" id="1311"/>
    <lineage>
        <taxon>Bacteria</taxon>
        <taxon>Bacillati</taxon>
        <taxon>Bacillota</taxon>
        <taxon>Bacilli</taxon>
        <taxon>Lactobacillales</taxon>
        <taxon>Streptococcaceae</taxon>
        <taxon>Streptococcus</taxon>
    </lineage>
</organism>
<dbReference type="AlphaFoldDB" id="A0AAW6XSI6"/>
<feature type="domain" description="Siphovirus-type tail component RIFT-related" evidence="1">
    <location>
        <begin position="39"/>
        <end position="136"/>
    </location>
</feature>
<dbReference type="InterPro" id="IPR008841">
    <property type="entry name" value="Siphovirus-type_tail_N"/>
</dbReference>
<evidence type="ECO:0000313" key="2">
    <source>
        <dbReference type="EMBL" id="MDK6898544.1"/>
    </source>
</evidence>
<protein>
    <submittedName>
        <fullName evidence="2">Phage tail family protein</fullName>
    </submittedName>
</protein>
<dbReference type="InterPro" id="IPR006520">
    <property type="entry name" value="Dit_BPSPP_N"/>
</dbReference>
<reference evidence="2" key="1">
    <citation type="submission" date="2023-05" db="EMBL/GenBank/DDBJ databases">
        <title>Cataloging the Phylogenetic Diversity of Human Bladder Bacteria.</title>
        <authorList>
            <person name="Du J."/>
        </authorList>
    </citation>
    <scope>NUCLEOTIDE SEQUENCE</scope>
    <source>
        <strain evidence="2">UMB8703</strain>
    </source>
</reference>
<dbReference type="RefSeq" id="WP_001273410.1">
    <property type="nucleotide sequence ID" value="NZ_CDCF01000019.1"/>
</dbReference>
<sequence>MANFSYKGVDLSPFLNCLNIVRTIGNNRSIATRKINELGEAIQSVSFGAKTIFVTVSFKTKEIGASKFVDTTEPSTYSYENLNKLREKIAGILHSKTTFKLTLPDEPDRYYMAVPKGDIDLKGISDWYDETVIEFYIPDGVAHSTTYKKFLDYTRDGNKLTFKLQNEGNTNALPIIKIKHNSENGYIGIANETGAFALGSSEEEDGTIVHRNEVLFDYSKAIAKALEGAPNVAKLNHMPPSFDTELKRMRIDNILGSGKGGEYVVIGNRGTTPGYTEHVGTRTFIINPDSNGEYTLNEHLWWQQIFIATAQDQKGFLKLCVTGIDDEGNDEFLYGIETYKRKNGFEAEYNFFALDDDGVGWRFYKQFEFQADRNYHNPFSMDRSRAVEIFREEDKFRIYFNGAHHHATVPSLKGKKSRKIHLAMGTCSDSSKYINYNLFEKVNFEKMGVSHYNNIVNKYQPGDEVIINFENDTVKTKDIDSLQDMVLGSQPISIPPGESELVINVSKFSSTDPDIELLLEERWL</sequence>
<name>A0AAW6XSI6_STRAG</name>
<accession>A0AAW6XSI6</accession>
<dbReference type="NCBIfam" id="TIGR01633">
    <property type="entry name" value="phi3626_gp14_N"/>
    <property type="match status" value="1"/>
</dbReference>
<dbReference type="KEGG" id="sagg:EN73_03510"/>
<dbReference type="EMBL" id="JASOIH010000001">
    <property type="protein sequence ID" value="MDK6898544.1"/>
    <property type="molecule type" value="Genomic_DNA"/>
</dbReference>
<gene>
    <name evidence="2" type="ORF">QP229_00820</name>
</gene>